<dbReference type="SMART" id="SM00562">
    <property type="entry name" value="NDK"/>
    <property type="match status" value="1"/>
</dbReference>
<evidence type="ECO:0000256" key="13">
    <source>
        <dbReference type="ARBA" id="ARBA00022842"/>
    </source>
</evidence>
<feature type="binding site" evidence="15 16">
    <location>
        <position position="11"/>
    </location>
    <ligand>
        <name>ATP</name>
        <dbReference type="ChEBI" id="CHEBI:30616"/>
    </ligand>
</feature>
<dbReference type="AlphaFoldDB" id="A0A380N1G3"/>
<comment type="function">
    <text evidence="15">Major role in the synthesis of nucleoside triphosphates other than ATP. The ATP gamma phosphate is transferred to the NDP beta phosphate via a ping-pong mechanism, using a phosphorylated active-site intermediate.</text>
</comment>
<gene>
    <name evidence="15 20" type="primary">ndk</name>
    <name evidence="20" type="ORF">NCTC10717_01877</name>
</gene>
<feature type="binding site" evidence="15 16">
    <location>
        <position position="59"/>
    </location>
    <ligand>
        <name>ATP</name>
        <dbReference type="ChEBI" id="CHEBI:30616"/>
    </ligand>
</feature>
<evidence type="ECO:0000256" key="12">
    <source>
        <dbReference type="ARBA" id="ARBA00022840"/>
    </source>
</evidence>
<dbReference type="EC" id="2.7.4.6" evidence="4 15"/>
<evidence type="ECO:0000256" key="4">
    <source>
        <dbReference type="ARBA" id="ARBA00012966"/>
    </source>
</evidence>
<keyword evidence="7 15" id="KW-0597">Phosphoprotein</keyword>
<accession>A0A380N1G3</accession>
<feature type="domain" description="Nucleoside diphosphate kinase-like" evidence="19">
    <location>
        <begin position="3"/>
        <end position="140"/>
    </location>
</feature>
<feature type="binding site" evidence="15 16">
    <location>
        <position position="114"/>
    </location>
    <ligand>
        <name>ATP</name>
        <dbReference type="ChEBI" id="CHEBI:30616"/>
    </ligand>
</feature>
<feature type="binding site" evidence="15 16">
    <location>
        <position position="87"/>
    </location>
    <ligand>
        <name>ATP</name>
        <dbReference type="ChEBI" id="CHEBI:30616"/>
    </ligand>
</feature>
<evidence type="ECO:0000313" key="21">
    <source>
        <dbReference type="Proteomes" id="UP000254575"/>
    </source>
</evidence>
<dbReference type="Pfam" id="PF00334">
    <property type="entry name" value="NDK"/>
    <property type="match status" value="1"/>
</dbReference>
<keyword evidence="21" id="KW-1185">Reference proteome</keyword>
<comment type="subcellular location">
    <subcellularLocation>
        <location evidence="2 15">Cytoplasm</location>
    </subcellularLocation>
</comment>
<feature type="binding site" evidence="15 16">
    <location>
        <position position="104"/>
    </location>
    <ligand>
        <name>ATP</name>
        <dbReference type="ChEBI" id="CHEBI:30616"/>
    </ligand>
</feature>
<dbReference type="PANTHER" id="PTHR11349">
    <property type="entry name" value="NUCLEOSIDE DIPHOSPHATE KINASE"/>
    <property type="match status" value="1"/>
</dbReference>
<evidence type="ECO:0000256" key="11">
    <source>
        <dbReference type="ARBA" id="ARBA00022777"/>
    </source>
</evidence>
<evidence type="ECO:0000256" key="15">
    <source>
        <dbReference type="HAMAP-Rule" id="MF_00451"/>
    </source>
</evidence>
<dbReference type="CDD" id="cd04413">
    <property type="entry name" value="NDPk_I"/>
    <property type="match status" value="1"/>
</dbReference>
<comment type="catalytic activity">
    <reaction evidence="15 18">
        <text>a 2'-deoxyribonucleoside 5'-diphosphate + ATP = a 2'-deoxyribonucleoside 5'-triphosphate + ADP</text>
        <dbReference type="Rhea" id="RHEA:44640"/>
        <dbReference type="ChEBI" id="CHEBI:30616"/>
        <dbReference type="ChEBI" id="CHEBI:61560"/>
        <dbReference type="ChEBI" id="CHEBI:73316"/>
        <dbReference type="ChEBI" id="CHEBI:456216"/>
        <dbReference type="EC" id="2.7.4.6"/>
    </reaction>
</comment>
<evidence type="ECO:0000256" key="6">
    <source>
        <dbReference type="ARBA" id="ARBA00022490"/>
    </source>
</evidence>
<evidence type="ECO:0000313" key="20">
    <source>
        <dbReference type="EMBL" id="SUO98136.1"/>
    </source>
</evidence>
<keyword evidence="8 15" id="KW-0808">Transferase</keyword>
<evidence type="ECO:0000256" key="1">
    <source>
        <dbReference type="ARBA" id="ARBA00001946"/>
    </source>
</evidence>
<evidence type="ECO:0000256" key="17">
    <source>
        <dbReference type="RuleBase" id="RU004011"/>
    </source>
</evidence>
<keyword evidence="12 15" id="KW-0067">ATP-binding</keyword>
<comment type="catalytic activity">
    <reaction evidence="15">
        <text>a ribonucleoside 5'-diphosphate + ATP = a ribonucleoside 5'-triphosphate + ADP</text>
        <dbReference type="Rhea" id="RHEA:18113"/>
        <dbReference type="ChEBI" id="CHEBI:30616"/>
        <dbReference type="ChEBI" id="CHEBI:57930"/>
        <dbReference type="ChEBI" id="CHEBI:61557"/>
        <dbReference type="ChEBI" id="CHEBI:456216"/>
        <dbReference type="EC" id="2.7.4.6"/>
    </reaction>
</comment>
<evidence type="ECO:0000256" key="8">
    <source>
        <dbReference type="ARBA" id="ARBA00022679"/>
    </source>
</evidence>
<dbReference type="HAMAP" id="MF_00451">
    <property type="entry name" value="NDP_kinase"/>
    <property type="match status" value="1"/>
</dbReference>
<keyword evidence="9 15" id="KW-0479">Metal-binding</keyword>
<dbReference type="EMBL" id="UHIA01000004">
    <property type="protein sequence ID" value="SUO98136.1"/>
    <property type="molecule type" value="Genomic_DNA"/>
</dbReference>
<evidence type="ECO:0000256" key="5">
    <source>
        <dbReference type="ARBA" id="ARBA00017632"/>
    </source>
</evidence>
<keyword evidence="14 15" id="KW-0546">Nucleotide metabolism</keyword>
<evidence type="ECO:0000256" key="18">
    <source>
        <dbReference type="RuleBase" id="RU004013"/>
    </source>
</evidence>
<feature type="active site" description="Pros-phosphohistidine intermediate" evidence="15 16">
    <location>
        <position position="117"/>
    </location>
</feature>
<evidence type="ECO:0000256" key="9">
    <source>
        <dbReference type="ARBA" id="ARBA00022723"/>
    </source>
</evidence>
<dbReference type="GO" id="GO:0005737">
    <property type="term" value="C:cytoplasm"/>
    <property type="evidence" value="ECO:0007669"/>
    <property type="project" value="UniProtKB-SubCell"/>
</dbReference>
<keyword evidence="11 15" id="KW-0418">Kinase</keyword>
<dbReference type="GO" id="GO:0006228">
    <property type="term" value="P:UTP biosynthetic process"/>
    <property type="evidence" value="ECO:0007669"/>
    <property type="project" value="UniProtKB-UniRule"/>
</dbReference>
<dbReference type="RefSeq" id="WP_115219002.1">
    <property type="nucleotide sequence ID" value="NZ_UHIA01000004.1"/>
</dbReference>
<evidence type="ECO:0000256" key="16">
    <source>
        <dbReference type="PROSITE-ProRule" id="PRU00706"/>
    </source>
</evidence>
<evidence type="ECO:0000259" key="19">
    <source>
        <dbReference type="SMART" id="SM00562"/>
    </source>
</evidence>
<feature type="binding site" evidence="15 16">
    <location>
        <position position="93"/>
    </location>
    <ligand>
        <name>ATP</name>
        <dbReference type="ChEBI" id="CHEBI:30616"/>
    </ligand>
</feature>
<organism evidence="20 21">
    <name type="scientific">Suttonella indologenes</name>
    <dbReference type="NCBI Taxonomy" id="13276"/>
    <lineage>
        <taxon>Bacteria</taxon>
        <taxon>Pseudomonadati</taxon>
        <taxon>Pseudomonadota</taxon>
        <taxon>Gammaproteobacteria</taxon>
        <taxon>Cardiobacteriales</taxon>
        <taxon>Cardiobacteriaceae</taxon>
        <taxon>Suttonella</taxon>
    </lineage>
</organism>
<dbReference type="PRINTS" id="PR01243">
    <property type="entry name" value="NUCDPKINASE"/>
</dbReference>
<dbReference type="GO" id="GO:0005524">
    <property type="term" value="F:ATP binding"/>
    <property type="evidence" value="ECO:0007669"/>
    <property type="project" value="UniProtKB-UniRule"/>
</dbReference>
<evidence type="ECO:0000256" key="2">
    <source>
        <dbReference type="ARBA" id="ARBA00004496"/>
    </source>
</evidence>
<name>A0A380N1G3_9GAMM</name>
<evidence type="ECO:0000256" key="14">
    <source>
        <dbReference type="ARBA" id="ARBA00023080"/>
    </source>
</evidence>
<evidence type="ECO:0000256" key="7">
    <source>
        <dbReference type="ARBA" id="ARBA00022553"/>
    </source>
</evidence>
<comment type="similarity">
    <text evidence="3 15 16 17">Belongs to the NDK family.</text>
</comment>
<dbReference type="GO" id="GO:0006183">
    <property type="term" value="P:GTP biosynthetic process"/>
    <property type="evidence" value="ECO:0007669"/>
    <property type="project" value="UniProtKB-UniRule"/>
</dbReference>
<keyword evidence="10 15" id="KW-0547">Nucleotide-binding</keyword>
<dbReference type="GO" id="GO:0004550">
    <property type="term" value="F:nucleoside diphosphate kinase activity"/>
    <property type="evidence" value="ECO:0007669"/>
    <property type="project" value="UniProtKB-UniRule"/>
</dbReference>
<dbReference type="FunFam" id="3.30.70.141:FF:000001">
    <property type="entry name" value="Nucleoside diphosphate kinase"/>
    <property type="match status" value="1"/>
</dbReference>
<keyword evidence="13 15" id="KW-0460">Magnesium</keyword>
<dbReference type="GO" id="GO:0046872">
    <property type="term" value="F:metal ion binding"/>
    <property type="evidence" value="ECO:0007669"/>
    <property type="project" value="UniProtKB-KW"/>
</dbReference>
<dbReference type="SUPFAM" id="SSF54919">
    <property type="entry name" value="Nucleoside diphosphate kinase, NDK"/>
    <property type="match status" value="1"/>
</dbReference>
<dbReference type="PROSITE" id="PS51374">
    <property type="entry name" value="NDPK_LIKE"/>
    <property type="match status" value="1"/>
</dbReference>
<evidence type="ECO:0000256" key="10">
    <source>
        <dbReference type="ARBA" id="ARBA00022741"/>
    </source>
</evidence>
<evidence type="ECO:0000256" key="3">
    <source>
        <dbReference type="ARBA" id="ARBA00008142"/>
    </source>
</evidence>
<dbReference type="NCBIfam" id="NF001908">
    <property type="entry name" value="PRK00668.1"/>
    <property type="match status" value="1"/>
</dbReference>
<dbReference type="InterPro" id="IPR001564">
    <property type="entry name" value="Nucleoside_diP_kinase"/>
</dbReference>
<dbReference type="Gene3D" id="3.30.70.141">
    <property type="entry name" value="Nucleoside diphosphate kinase-like domain"/>
    <property type="match status" value="1"/>
</dbReference>
<sequence>MAIEQTLSIIKPDAVGKNVIGKIYSRFEDQGLKIVAAKMKQLSRADAEGFYAVHKERPFFKDLVDFMISGPVMIQVLEGENAIAKNREIMGATNPKEAAAGTIRADFAESIDANAVHGSDAPETAKQEIAYFFSAEEICPRQ</sequence>
<comment type="subunit">
    <text evidence="15">Homotetramer.</text>
</comment>
<dbReference type="InterPro" id="IPR023005">
    <property type="entry name" value="Nucleoside_diP_kinase_AS"/>
</dbReference>
<dbReference type="OrthoDB" id="9801161at2"/>
<dbReference type="PROSITE" id="PS00469">
    <property type="entry name" value="NDPK"/>
    <property type="match status" value="1"/>
</dbReference>
<dbReference type="InterPro" id="IPR034907">
    <property type="entry name" value="NDK-like_dom"/>
</dbReference>
<keyword evidence="6 15" id="KW-0963">Cytoplasm</keyword>
<dbReference type="GO" id="GO:0006241">
    <property type="term" value="P:CTP biosynthetic process"/>
    <property type="evidence" value="ECO:0007669"/>
    <property type="project" value="UniProtKB-UniRule"/>
</dbReference>
<reference evidence="20 21" key="1">
    <citation type="submission" date="2018-06" db="EMBL/GenBank/DDBJ databases">
        <authorList>
            <consortium name="Pathogen Informatics"/>
            <person name="Doyle S."/>
        </authorList>
    </citation>
    <scope>NUCLEOTIDE SEQUENCE [LARGE SCALE GENOMIC DNA]</scope>
    <source>
        <strain evidence="20 21">NCTC10717</strain>
    </source>
</reference>
<proteinExistence type="inferred from homology"/>
<dbReference type="Proteomes" id="UP000254575">
    <property type="component" value="Unassembled WGS sequence"/>
</dbReference>
<dbReference type="InterPro" id="IPR036850">
    <property type="entry name" value="NDK-like_dom_sf"/>
</dbReference>
<protein>
    <recommendedName>
        <fullName evidence="5 15">Nucleoside diphosphate kinase</fullName>
        <shortName evidence="15">NDK</shortName>
        <shortName evidence="15">NDP kinase</shortName>
        <ecNumber evidence="4 15">2.7.4.6</ecNumber>
    </recommendedName>
    <alternativeName>
        <fullName evidence="15">Nucleoside-2-P kinase</fullName>
    </alternativeName>
</protein>
<comment type="cofactor">
    <cofactor evidence="1 15">
        <name>Mg(2+)</name>
        <dbReference type="ChEBI" id="CHEBI:18420"/>
    </cofactor>
</comment>